<keyword evidence="1" id="KW-0472">Membrane</keyword>
<sequence length="176" mass="19688">MTTSDEKSRDVKKFTGKKALFWIVGFFLVIFTVNGIMTYFALGTWGGLQTTDSYRKGIFYNDEIAAAEAQANSGWKIILRHSPERLSTPRGPDMRLDVEVSRPANDLPPVKVTALVTRAVTNIHDQRLILTERADGLYTAPLTLPEAGQWNVTILVRRADDTIYQLKDKIMVAAAD</sequence>
<reference evidence="2" key="1">
    <citation type="submission" date="2018-06" db="EMBL/GenBank/DDBJ databases">
        <authorList>
            <person name="Zhirakovskaya E."/>
        </authorList>
    </citation>
    <scope>NUCLEOTIDE SEQUENCE</scope>
</reference>
<feature type="transmembrane region" description="Helical" evidence="1">
    <location>
        <begin position="20"/>
        <end position="42"/>
    </location>
</feature>
<evidence type="ECO:0008006" key="3">
    <source>
        <dbReference type="Google" id="ProtNLM"/>
    </source>
</evidence>
<accession>A0A3B0SX19</accession>
<organism evidence="2">
    <name type="scientific">hydrothermal vent metagenome</name>
    <dbReference type="NCBI Taxonomy" id="652676"/>
    <lineage>
        <taxon>unclassified sequences</taxon>
        <taxon>metagenomes</taxon>
        <taxon>ecological metagenomes</taxon>
    </lineage>
</organism>
<keyword evidence="1" id="KW-0812">Transmembrane</keyword>
<protein>
    <recommendedName>
        <fullName evidence="3">Type cbb3 cytochrome oxidase biogenesis protein CcoH</fullName>
    </recommendedName>
</protein>
<dbReference type="AlphaFoldDB" id="A0A3B0SX19"/>
<dbReference type="Pfam" id="PF05751">
    <property type="entry name" value="FixH"/>
    <property type="match status" value="1"/>
</dbReference>
<keyword evidence="1" id="KW-1133">Transmembrane helix</keyword>
<evidence type="ECO:0000313" key="2">
    <source>
        <dbReference type="EMBL" id="VAW04869.1"/>
    </source>
</evidence>
<gene>
    <name evidence="2" type="ORF">MNBD_ALPHA01-1096</name>
</gene>
<dbReference type="EMBL" id="UOEJ01000199">
    <property type="protein sequence ID" value="VAW04869.1"/>
    <property type="molecule type" value="Genomic_DNA"/>
</dbReference>
<dbReference type="InterPro" id="IPR008620">
    <property type="entry name" value="FixH"/>
</dbReference>
<proteinExistence type="predicted"/>
<name>A0A3B0SX19_9ZZZZ</name>
<evidence type="ECO:0000256" key="1">
    <source>
        <dbReference type="SAM" id="Phobius"/>
    </source>
</evidence>